<organism evidence="1 2">
    <name type="scientific">Odoribacter laneus YIT 12061</name>
    <dbReference type="NCBI Taxonomy" id="742817"/>
    <lineage>
        <taxon>Bacteria</taxon>
        <taxon>Pseudomonadati</taxon>
        <taxon>Bacteroidota</taxon>
        <taxon>Bacteroidia</taxon>
        <taxon>Bacteroidales</taxon>
        <taxon>Odoribacteraceae</taxon>
        <taxon>Odoribacter</taxon>
    </lineage>
</organism>
<reference evidence="1 2" key="1">
    <citation type="submission" date="2012-01" db="EMBL/GenBank/DDBJ databases">
        <title>The Genome Sequence of Odoribacter laneus YIT 12061.</title>
        <authorList>
            <consortium name="The Broad Institute Genome Sequencing Platform"/>
            <person name="Earl A."/>
            <person name="Ward D."/>
            <person name="Feldgarden M."/>
            <person name="Gevers D."/>
            <person name="Morotomi M."/>
            <person name="Young S.K."/>
            <person name="Zeng Q."/>
            <person name="Gargeya S."/>
            <person name="Fitzgerald M."/>
            <person name="Haas B."/>
            <person name="Abouelleil A."/>
            <person name="Alvarado L."/>
            <person name="Arachchi H.M."/>
            <person name="Berlin A."/>
            <person name="Chapman S.B."/>
            <person name="Gearin G."/>
            <person name="Goldberg J."/>
            <person name="Griggs A."/>
            <person name="Gujja S."/>
            <person name="Hansen M."/>
            <person name="Heiman D."/>
            <person name="Howarth C."/>
            <person name="Larimer J."/>
            <person name="Lui A."/>
            <person name="MacDonald P.J.P."/>
            <person name="McCowen C."/>
            <person name="Montmayeur A."/>
            <person name="Murphy C."/>
            <person name="Neiman D."/>
            <person name="Pearson M."/>
            <person name="Priest M."/>
            <person name="Roberts A."/>
            <person name="Saif S."/>
            <person name="Shea T."/>
            <person name="Sisk P."/>
            <person name="Stolte C."/>
            <person name="Sykes S."/>
            <person name="Wortman J."/>
            <person name="Nusbaum C."/>
            <person name="Birren B."/>
        </authorList>
    </citation>
    <scope>NUCLEOTIDE SEQUENCE [LARGE SCALE GENOMIC DNA]</scope>
    <source>
        <strain evidence="1 2">YIT 12061</strain>
    </source>
</reference>
<dbReference type="eggNOG" id="ENOG503114N">
    <property type="taxonomic scope" value="Bacteria"/>
</dbReference>
<dbReference type="EMBL" id="ADMC01000014">
    <property type="protein sequence ID" value="EHP49307.1"/>
    <property type="molecule type" value="Genomic_DNA"/>
</dbReference>
<evidence type="ECO:0000313" key="2">
    <source>
        <dbReference type="Proteomes" id="UP000004892"/>
    </source>
</evidence>
<dbReference type="GeneID" id="98068431"/>
<comment type="caution">
    <text evidence="1">The sequence shown here is derived from an EMBL/GenBank/DDBJ whole genome shotgun (WGS) entry which is preliminary data.</text>
</comment>
<proteinExistence type="predicted"/>
<name>H1DEY9_9BACT</name>
<gene>
    <name evidence="1" type="ORF">HMPREF9449_00825</name>
</gene>
<dbReference type="PATRIC" id="fig|742817.3.peg.882"/>
<dbReference type="Proteomes" id="UP000004892">
    <property type="component" value="Unassembled WGS sequence"/>
</dbReference>
<protein>
    <submittedName>
        <fullName evidence="1">Uncharacterized protein</fullName>
    </submittedName>
</protein>
<keyword evidence="2" id="KW-1185">Reference proteome</keyword>
<dbReference type="RefSeq" id="WP_009135973.1">
    <property type="nucleotide sequence ID" value="NZ_JH594596.1"/>
</dbReference>
<dbReference type="STRING" id="742817.HMPREF9449_00825"/>
<dbReference type="HOGENOM" id="CLU_161352_2_0_10"/>
<accession>H1DEY9</accession>
<evidence type="ECO:0000313" key="1">
    <source>
        <dbReference type="EMBL" id="EHP49307.1"/>
    </source>
</evidence>
<dbReference type="AlphaFoldDB" id="H1DEY9"/>
<sequence length="96" mass="11055">MASIRRLKKDVDYLTFSVIGDCFNYSIISGKNNPHVSEIVKNIIATRNDLRDRINAGRKKQEKKEVKKYYDAIFNDLLKSVDQAFTELSEAVKKAE</sequence>